<dbReference type="RefSeq" id="WP_123421606.1">
    <property type="nucleotide sequence ID" value="NZ_RJUL01000005.1"/>
</dbReference>
<keyword evidence="8" id="KW-0966">Cell projection</keyword>
<evidence type="ECO:0000256" key="2">
    <source>
        <dbReference type="ARBA" id="ARBA00016013"/>
    </source>
</evidence>
<evidence type="ECO:0000313" key="9">
    <source>
        <dbReference type="Proteomes" id="UP000268033"/>
    </source>
</evidence>
<dbReference type="InterPro" id="IPR025965">
    <property type="entry name" value="FlgD/Vpr_Ig-like"/>
</dbReference>
<keyword evidence="8" id="KW-0282">Flagellum</keyword>
<name>A0A3N1PBD5_9GAMM</name>
<reference evidence="8 9" key="1">
    <citation type="submission" date="2018-11" db="EMBL/GenBank/DDBJ databases">
        <title>Genomic Encyclopedia of Type Strains, Phase IV (KMG-IV): sequencing the most valuable type-strain genomes for metagenomic binning, comparative biology and taxonomic classification.</title>
        <authorList>
            <person name="Goeker M."/>
        </authorList>
    </citation>
    <scope>NUCLEOTIDE SEQUENCE [LARGE SCALE GENOMIC DNA]</scope>
    <source>
        <strain evidence="8 9">DSM 21945</strain>
    </source>
</reference>
<evidence type="ECO:0000259" key="7">
    <source>
        <dbReference type="Pfam" id="PF13861"/>
    </source>
</evidence>
<evidence type="ECO:0000256" key="5">
    <source>
        <dbReference type="RuleBase" id="RU362076"/>
    </source>
</evidence>
<keyword evidence="9" id="KW-1185">Reference proteome</keyword>
<keyword evidence="3 5" id="KW-1005">Bacterial flagellum biogenesis</keyword>
<comment type="similarity">
    <text evidence="1 5">Belongs to the FlgD family.</text>
</comment>
<evidence type="ECO:0000256" key="4">
    <source>
        <dbReference type="ARBA" id="ARBA00024746"/>
    </source>
</evidence>
<dbReference type="Pfam" id="PF13860">
    <property type="entry name" value="FlgD_ig"/>
    <property type="match status" value="1"/>
</dbReference>
<proteinExistence type="inferred from homology"/>
<feature type="domain" description="FlgD/Vpr Ig-like" evidence="6">
    <location>
        <begin position="104"/>
        <end position="172"/>
    </location>
</feature>
<dbReference type="EMBL" id="RJUL01000005">
    <property type="protein sequence ID" value="ROQ25873.1"/>
    <property type="molecule type" value="Genomic_DNA"/>
</dbReference>
<dbReference type="InterPro" id="IPR005648">
    <property type="entry name" value="FlgD"/>
</dbReference>
<gene>
    <name evidence="8" type="ORF">EDC28_105184</name>
</gene>
<sequence>MSVSQVDGSASNSGSASNAIASNSAAGLQDEFLQLMVAQINNQDPLNPMDGTQYLSQLAQLSTVEGIQNLNTLQSQGNTLLDTQQVLQSAQLVGKEVSVPVENISLDKAESLQGKVRLSESAQSVTVKVTDINGQVVQTQSLGTQAAGDVAFNLDELPAGVYKLEVVAANGDTTQNYTPYLNRQVEKVSIPADGSDIQLQVAGVGSLSLFSVSEFLGEPS</sequence>
<comment type="caution">
    <text evidence="8">The sequence shown here is derived from an EMBL/GenBank/DDBJ whole genome shotgun (WGS) entry which is preliminary data.</text>
</comment>
<dbReference type="InterPro" id="IPR026444">
    <property type="entry name" value="Secre_tail"/>
</dbReference>
<dbReference type="Pfam" id="PF03963">
    <property type="entry name" value="FlgD"/>
    <property type="match status" value="1"/>
</dbReference>
<comment type="function">
    <text evidence="4 5">Required for flagellar hook formation. May act as a scaffolding protein.</text>
</comment>
<feature type="domain" description="FlgD Tudor-like" evidence="7">
    <location>
        <begin position="84"/>
        <end position="212"/>
    </location>
</feature>
<dbReference type="NCBIfam" id="TIGR04183">
    <property type="entry name" value="Por_Secre_tail"/>
    <property type="match status" value="1"/>
</dbReference>
<organism evidence="8 9">
    <name type="scientific">Gallaecimonas pentaromativorans</name>
    <dbReference type="NCBI Taxonomy" id="584787"/>
    <lineage>
        <taxon>Bacteria</taxon>
        <taxon>Pseudomonadati</taxon>
        <taxon>Pseudomonadota</taxon>
        <taxon>Gammaproteobacteria</taxon>
        <taxon>Enterobacterales</taxon>
        <taxon>Gallaecimonadaceae</taxon>
        <taxon>Gallaecimonas</taxon>
    </lineage>
</organism>
<dbReference type="Proteomes" id="UP000268033">
    <property type="component" value="Unassembled WGS sequence"/>
</dbReference>
<dbReference type="Pfam" id="PF13861">
    <property type="entry name" value="FLgD_tudor"/>
    <property type="match status" value="1"/>
</dbReference>
<dbReference type="Gene3D" id="2.30.30.910">
    <property type="match status" value="1"/>
</dbReference>
<evidence type="ECO:0000259" key="6">
    <source>
        <dbReference type="Pfam" id="PF13860"/>
    </source>
</evidence>
<protein>
    <recommendedName>
        <fullName evidence="2 5">Basal-body rod modification protein FlgD</fullName>
    </recommendedName>
</protein>
<evidence type="ECO:0000256" key="1">
    <source>
        <dbReference type="ARBA" id="ARBA00010577"/>
    </source>
</evidence>
<dbReference type="GO" id="GO:0044781">
    <property type="term" value="P:bacterial-type flagellum organization"/>
    <property type="evidence" value="ECO:0007669"/>
    <property type="project" value="UniProtKB-UniRule"/>
</dbReference>
<dbReference type="Gene3D" id="2.60.40.4070">
    <property type="match status" value="1"/>
</dbReference>
<keyword evidence="8" id="KW-0969">Cilium</keyword>
<dbReference type="InterPro" id="IPR025963">
    <property type="entry name" value="FLgD_Tudor"/>
</dbReference>
<evidence type="ECO:0000256" key="3">
    <source>
        <dbReference type="ARBA" id="ARBA00022795"/>
    </source>
</evidence>
<accession>A0A3N1PBD5</accession>
<evidence type="ECO:0000313" key="8">
    <source>
        <dbReference type="EMBL" id="ROQ25873.1"/>
    </source>
</evidence>
<dbReference type="STRING" id="584787.GCA_001247655_02932"/>
<dbReference type="AlphaFoldDB" id="A0A3N1PBD5"/>